<dbReference type="SMART" id="SM00903">
    <property type="entry name" value="Flavin_Reduct"/>
    <property type="match status" value="1"/>
</dbReference>
<dbReference type="InterPro" id="IPR002563">
    <property type="entry name" value="Flavin_Rdtase-like_dom"/>
</dbReference>
<sequence length="319" mass="33556">MTAAPDTRRALRDAFGTFMTGVTVVTALDDHGNPLGFTANSFASVSLDPALLLVQIARTSVNYAAFTSGRGFAVNILSEGQKHISNTFARPVADRFAGIDWQPGPHGAPILPDVAAWFDCALHQVVEAGDHAILIGRIEAFHATQAPGLGYYRGTYFTPVATQGAVPTGPDIIVSAILEREGQVLLIDDGFGGLTLPTARVGRDGTAATLAALIAQCGLTATPGPLYSVYEDVARAQQHIAFRCPAAAGRPAKGAFVDLSPTSFTDVTDQALRTMLDRLADETRMGNYGIYFGNQNAGQVARVATGQAGKRPLVKGTTR</sequence>
<dbReference type="Pfam" id="PF01613">
    <property type="entry name" value="Flavin_Reduct"/>
    <property type="match status" value="1"/>
</dbReference>
<comment type="caution">
    <text evidence="3">The sequence shown here is derived from an EMBL/GenBank/DDBJ whole genome shotgun (WGS) entry which is preliminary data.</text>
</comment>
<dbReference type="InterPro" id="IPR050268">
    <property type="entry name" value="NADH-dep_flavin_reductase"/>
</dbReference>
<organism evidence="3 4">
    <name type="scientific">Paragemmobacter ruber</name>
    <dbReference type="NCBI Taxonomy" id="1985673"/>
    <lineage>
        <taxon>Bacteria</taxon>
        <taxon>Pseudomonadati</taxon>
        <taxon>Pseudomonadota</taxon>
        <taxon>Alphaproteobacteria</taxon>
        <taxon>Rhodobacterales</taxon>
        <taxon>Paracoccaceae</taxon>
        <taxon>Paragemmobacter</taxon>
    </lineage>
</organism>
<dbReference type="EMBL" id="JAAATW010000001">
    <property type="protein sequence ID" value="NBE06037.1"/>
    <property type="molecule type" value="Genomic_DNA"/>
</dbReference>
<keyword evidence="1" id="KW-0560">Oxidoreductase</keyword>
<proteinExistence type="predicted"/>
<dbReference type="RefSeq" id="WP_161764943.1">
    <property type="nucleotide sequence ID" value="NZ_JAAATW010000001.1"/>
</dbReference>
<dbReference type="Proteomes" id="UP001517376">
    <property type="component" value="Unassembled WGS sequence"/>
</dbReference>
<feature type="domain" description="Flavin reductase like" evidence="2">
    <location>
        <begin position="15"/>
        <end position="158"/>
    </location>
</feature>
<dbReference type="PANTHER" id="PTHR30466:SF1">
    <property type="entry name" value="FMN REDUCTASE (NADH) RUTF"/>
    <property type="match status" value="1"/>
</dbReference>
<dbReference type="Gene3D" id="3.90.79.10">
    <property type="entry name" value="Nucleoside Triphosphate Pyrophosphohydrolase"/>
    <property type="match status" value="1"/>
</dbReference>
<accession>A0ABW9Y265</accession>
<dbReference type="PANTHER" id="PTHR30466">
    <property type="entry name" value="FLAVIN REDUCTASE"/>
    <property type="match status" value="1"/>
</dbReference>
<dbReference type="Gene3D" id="2.30.110.10">
    <property type="entry name" value="Electron Transport, Fmn-binding Protein, Chain A"/>
    <property type="match status" value="1"/>
</dbReference>
<evidence type="ECO:0000256" key="1">
    <source>
        <dbReference type="ARBA" id="ARBA00023002"/>
    </source>
</evidence>
<dbReference type="SUPFAM" id="SSF50475">
    <property type="entry name" value="FMN-binding split barrel"/>
    <property type="match status" value="1"/>
</dbReference>
<keyword evidence="4" id="KW-1185">Reference proteome</keyword>
<reference evidence="4" key="1">
    <citation type="submission" date="2020-01" db="EMBL/GenBank/DDBJ databases">
        <title>Sphingomonas sp. strain CSW-10.</title>
        <authorList>
            <person name="Chen W.-M."/>
        </authorList>
    </citation>
    <scope>NUCLEOTIDE SEQUENCE [LARGE SCALE GENOMIC DNA]</scope>
    <source>
        <strain evidence="4">CCP-1</strain>
    </source>
</reference>
<evidence type="ECO:0000313" key="3">
    <source>
        <dbReference type="EMBL" id="NBE06037.1"/>
    </source>
</evidence>
<dbReference type="InterPro" id="IPR012349">
    <property type="entry name" value="Split_barrel_FMN-bd"/>
</dbReference>
<gene>
    <name evidence="3" type="ORF">GU920_00655</name>
</gene>
<protein>
    <submittedName>
        <fullName evidence="3">Flavin reductase</fullName>
    </submittedName>
</protein>
<name>A0ABW9Y265_9RHOB</name>
<evidence type="ECO:0000313" key="4">
    <source>
        <dbReference type="Proteomes" id="UP001517376"/>
    </source>
</evidence>
<evidence type="ECO:0000259" key="2">
    <source>
        <dbReference type="SMART" id="SM00903"/>
    </source>
</evidence>